<dbReference type="Pfam" id="PF00075">
    <property type="entry name" value="RNase_H"/>
    <property type="match status" value="1"/>
</dbReference>
<accession>A0A4Y2MX89</accession>
<dbReference type="OrthoDB" id="6437659at2759"/>
<keyword evidence="3" id="KW-1185">Reference proteome</keyword>
<dbReference type="InterPro" id="IPR036397">
    <property type="entry name" value="RNaseH_sf"/>
</dbReference>
<dbReference type="GO" id="GO:0004523">
    <property type="term" value="F:RNA-DNA hybrid ribonuclease activity"/>
    <property type="evidence" value="ECO:0007669"/>
    <property type="project" value="InterPro"/>
</dbReference>
<organism evidence="2 3">
    <name type="scientific">Araneus ventricosus</name>
    <name type="common">Orbweaver spider</name>
    <name type="synonym">Epeira ventricosa</name>
    <dbReference type="NCBI Taxonomy" id="182803"/>
    <lineage>
        <taxon>Eukaryota</taxon>
        <taxon>Metazoa</taxon>
        <taxon>Ecdysozoa</taxon>
        <taxon>Arthropoda</taxon>
        <taxon>Chelicerata</taxon>
        <taxon>Arachnida</taxon>
        <taxon>Araneae</taxon>
        <taxon>Araneomorphae</taxon>
        <taxon>Entelegynae</taxon>
        <taxon>Araneoidea</taxon>
        <taxon>Araneidae</taxon>
        <taxon>Araneus</taxon>
    </lineage>
</organism>
<dbReference type="InterPro" id="IPR012337">
    <property type="entry name" value="RNaseH-like_sf"/>
</dbReference>
<dbReference type="SUPFAM" id="SSF53098">
    <property type="entry name" value="Ribonuclease H-like"/>
    <property type="match status" value="1"/>
</dbReference>
<gene>
    <name evidence="2" type="ORF">AVEN_274067_1</name>
</gene>
<sequence>MKAMSSHHHHQQYTLHFLASKIESHMGDQSNRTPTEVYTDGSKINYQTGSAFCAIANEDITKTWKGNLSPGNLVFQAEILALKVAIEWANTANEEVNIWSDSESSPQAPKSFNVKSKITQDSQMTLHYQPRIMELQLYEKCN</sequence>
<dbReference type="Proteomes" id="UP000499080">
    <property type="component" value="Unassembled WGS sequence"/>
</dbReference>
<reference evidence="2 3" key="1">
    <citation type="journal article" date="2019" name="Sci. Rep.">
        <title>Orb-weaving spider Araneus ventricosus genome elucidates the spidroin gene catalogue.</title>
        <authorList>
            <person name="Kono N."/>
            <person name="Nakamura H."/>
            <person name="Ohtoshi R."/>
            <person name="Moran D.A.P."/>
            <person name="Shinohara A."/>
            <person name="Yoshida Y."/>
            <person name="Fujiwara M."/>
            <person name="Mori M."/>
            <person name="Tomita M."/>
            <person name="Arakawa K."/>
        </authorList>
    </citation>
    <scope>NUCLEOTIDE SEQUENCE [LARGE SCALE GENOMIC DNA]</scope>
</reference>
<comment type="caution">
    <text evidence="2">The sequence shown here is derived from an EMBL/GenBank/DDBJ whole genome shotgun (WGS) entry which is preliminary data.</text>
</comment>
<dbReference type="EMBL" id="BGPR01008009">
    <property type="protein sequence ID" value="GBN30964.1"/>
    <property type="molecule type" value="Genomic_DNA"/>
</dbReference>
<dbReference type="InterPro" id="IPR002156">
    <property type="entry name" value="RNaseH_domain"/>
</dbReference>
<evidence type="ECO:0000259" key="1">
    <source>
        <dbReference type="Pfam" id="PF00075"/>
    </source>
</evidence>
<name>A0A4Y2MX89_ARAVE</name>
<evidence type="ECO:0000313" key="2">
    <source>
        <dbReference type="EMBL" id="GBN30964.1"/>
    </source>
</evidence>
<evidence type="ECO:0000313" key="3">
    <source>
        <dbReference type="Proteomes" id="UP000499080"/>
    </source>
</evidence>
<proteinExistence type="predicted"/>
<protein>
    <recommendedName>
        <fullName evidence="1">RNase H type-1 domain-containing protein</fullName>
    </recommendedName>
</protein>
<dbReference type="AlphaFoldDB" id="A0A4Y2MX89"/>
<dbReference type="Gene3D" id="3.30.420.10">
    <property type="entry name" value="Ribonuclease H-like superfamily/Ribonuclease H"/>
    <property type="match status" value="1"/>
</dbReference>
<feature type="domain" description="RNase H type-1" evidence="1">
    <location>
        <begin position="35"/>
        <end position="107"/>
    </location>
</feature>
<dbReference type="GO" id="GO:0003676">
    <property type="term" value="F:nucleic acid binding"/>
    <property type="evidence" value="ECO:0007669"/>
    <property type="project" value="InterPro"/>
</dbReference>